<protein>
    <submittedName>
        <fullName evidence="1">Uncharacterized protein</fullName>
    </submittedName>
</protein>
<keyword evidence="2" id="KW-1185">Reference proteome</keyword>
<dbReference type="EMBL" id="AWTR02000058">
    <property type="protein sequence ID" value="ETZ07236.1"/>
    <property type="molecule type" value="Genomic_DNA"/>
</dbReference>
<accession>W6TE83</accession>
<reference evidence="1 2" key="1">
    <citation type="journal article" date="2014" name="FEMS Microbiol. Lett.">
        <title>Draft genome sequences of three Holospora species (Holospora obtusa, Holospora undulata, and Holospora elegans), endonuclear symbiotic bacteria of the ciliate Paramecium caudatum.</title>
        <authorList>
            <person name="Dohra H."/>
            <person name="Tanaka K."/>
            <person name="Suzuki T."/>
            <person name="Fujishima M."/>
            <person name="Suzuki H."/>
        </authorList>
    </citation>
    <scope>NUCLEOTIDE SEQUENCE [LARGE SCALE GENOMIC DNA]</scope>
    <source>
        <strain evidence="1 2">F1</strain>
    </source>
</reference>
<proteinExistence type="predicted"/>
<evidence type="ECO:0000313" key="1">
    <source>
        <dbReference type="EMBL" id="ETZ07236.1"/>
    </source>
</evidence>
<comment type="caution">
    <text evidence="1">The sequence shown here is derived from an EMBL/GenBank/DDBJ whole genome shotgun (WGS) entry which is preliminary data.</text>
</comment>
<sequence>MQIRAHEIESFLFQSTINIIKRKLRNAPEFTHNLFLLLKIKRSLAVHVQRVYLEHNRIFLLQNSFNSEGPDALLFLAMLSTELCIFSDSKRSLGIFMQYTSHTLTFFSSL</sequence>
<organism evidence="1 2">
    <name type="scientific">Holospora obtusa F1</name>
    <dbReference type="NCBI Taxonomy" id="1399147"/>
    <lineage>
        <taxon>Bacteria</taxon>
        <taxon>Pseudomonadati</taxon>
        <taxon>Pseudomonadota</taxon>
        <taxon>Alphaproteobacteria</taxon>
        <taxon>Holosporales</taxon>
        <taxon>Holosporaceae</taxon>
        <taxon>Holospora</taxon>
    </lineage>
</organism>
<name>W6TE83_HOLOB</name>
<dbReference type="AlphaFoldDB" id="W6TE83"/>
<gene>
    <name evidence="1" type="ORF">P618_200570</name>
</gene>
<evidence type="ECO:0000313" key="2">
    <source>
        <dbReference type="Proteomes" id="UP000019112"/>
    </source>
</evidence>
<dbReference type="Proteomes" id="UP000019112">
    <property type="component" value="Unassembled WGS sequence"/>
</dbReference>